<evidence type="ECO:0000256" key="4">
    <source>
        <dbReference type="ARBA" id="ARBA00023239"/>
    </source>
</evidence>
<comment type="cofactor">
    <cofactor evidence="1">
        <name>Mg(2+)</name>
        <dbReference type="ChEBI" id="CHEBI:18420"/>
    </cofactor>
</comment>
<evidence type="ECO:0000313" key="8">
    <source>
        <dbReference type="Proteomes" id="UP001497480"/>
    </source>
</evidence>
<dbReference type="InterPro" id="IPR044814">
    <property type="entry name" value="Terpene_cyclase_plant_C1"/>
</dbReference>
<keyword evidence="3" id="KW-0460">Magnesium</keyword>
<proteinExistence type="predicted"/>
<dbReference type="GO" id="GO:0000287">
    <property type="term" value="F:magnesium ion binding"/>
    <property type="evidence" value="ECO:0007669"/>
    <property type="project" value="InterPro"/>
</dbReference>
<sequence length="579" mass="67859">MALLQLASLSISLTNVLPLQRKSTLIATKPFQCMASNNPVPNNQSISRRSAKFQPSIWSYDYIQSLSSEYKDESYKEQSRVLREEVRMMLSKVVNHLDQLELIDVLQRLGVAYHFINEIRNILDCMDTSKGEKNLHATSLEFRLLRQHGYNISTDVFVPFLDEAGNFKKCHSFGAKEMLSLYEASFHSFEDETIMNEAREFTREFLKEYFTKNKCDHLSLLTSHALELPLHWRIDRWEAQWFIDAYRRRENMSPAILQLAILDFNIVQAIYQEELKCTSRWWKRIGIAEKLSFTRDRLVQNYVWTVGTNFKPNFRNFRIVITKVNSLITTIDDIYDVYGTLEELQLFTEAINRWDPKTIDNLPDYMRICFLALYNCVNELGHEILKENGCYITPYLKEAWTDLCKSYFTEAKWYYNGYTPSLEEYMKNAWISISAPVTLTYAYFLVSPSFINEDFVYLKEHSNIIHFSAMILRIANDLGTYKREKETGDIPKSIQCYMNETGVSEKEACEYMESMMHTTWKKMNQEACNSSFPENFKDVAINFAKMALCMYQHGDGHTIQDSKIKSRIVSLIFQPIPDL</sequence>
<dbReference type="Gene3D" id="1.50.10.130">
    <property type="entry name" value="Terpene synthase, N-terminal domain"/>
    <property type="match status" value="1"/>
</dbReference>
<evidence type="ECO:0000256" key="2">
    <source>
        <dbReference type="ARBA" id="ARBA00022723"/>
    </source>
</evidence>
<keyword evidence="8" id="KW-1185">Reference proteome</keyword>
<dbReference type="SUPFAM" id="SSF48576">
    <property type="entry name" value="Terpenoid synthases"/>
    <property type="match status" value="1"/>
</dbReference>
<dbReference type="GO" id="GO:0016102">
    <property type="term" value="P:diterpenoid biosynthetic process"/>
    <property type="evidence" value="ECO:0007669"/>
    <property type="project" value="InterPro"/>
</dbReference>
<feature type="domain" description="Terpene synthase N-terminal" evidence="5">
    <location>
        <begin position="57"/>
        <end position="225"/>
    </location>
</feature>
<dbReference type="Gene3D" id="1.10.600.10">
    <property type="entry name" value="Farnesyl Diphosphate Synthase"/>
    <property type="match status" value="1"/>
</dbReference>
<dbReference type="EMBL" id="CAXHTB010000015">
    <property type="protein sequence ID" value="CAL0321537.1"/>
    <property type="molecule type" value="Genomic_DNA"/>
</dbReference>
<protein>
    <submittedName>
        <fullName evidence="7">Uncharacterized protein</fullName>
    </submittedName>
</protein>
<evidence type="ECO:0000259" key="5">
    <source>
        <dbReference type="Pfam" id="PF01397"/>
    </source>
</evidence>
<dbReference type="GO" id="GO:0080027">
    <property type="term" value="P:response to herbivore"/>
    <property type="evidence" value="ECO:0007669"/>
    <property type="project" value="UniProtKB-ARBA"/>
</dbReference>
<evidence type="ECO:0000313" key="7">
    <source>
        <dbReference type="EMBL" id="CAL0321537.1"/>
    </source>
</evidence>
<dbReference type="CDD" id="cd00684">
    <property type="entry name" value="Terpene_cyclase_plant_C1"/>
    <property type="match status" value="1"/>
</dbReference>
<evidence type="ECO:0000256" key="1">
    <source>
        <dbReference type="ARBA" id="ARBA00001946"/>
    </source>
</evidence>
<reference evidence="7 8" key="1">
    <citation type="submission" date="2024-03" db="EMBL/GenBank/DDBJ databases">
        <authorList>
            <person name="Martinez-Hernandez J."/>
        </authorList>
    </citation>
    <scope>NUCLEOTIDE SEQUENCE [LARGE SCALE GENOMIC DNA]</scope>
</reference>
<dbReference type="FunFam" id="1.10.600.10:FF:000007">
    <property type="entry name" value="Isoprene synthase, chloroplastic"/>
    <property type="match status" value="1"/>
</dbReference>
<dbReference type="Proteomes" id="UP001497480">
    <property type="component" value="Unassembled WGS sequence"/>
</dbReference>
<organism evidence="7 8">
    <name type="scientific">Lupinus luteus</name>
    <name type="common">European yellow lupine</name>
    <dbReference type="NCBI Taxonomy" id="3873"/>
    <lineage>
        <taxon>Eukaryota</taxon>
        <taxon>Viridiplantae</taxon>
        <taxon>Streptophyta</taxon>
        <taxon>Embryophyta</taxon>
        <taxon>Tracheophyta</taxon>
        <taxon>Spermatophyta</taxon>
        <taxon>Magnoliopsida</taxon>
        <taxon>eudicotyledons</taxon>
        <taxon>Gunneridae</taxon>
        <taxon>Pentapetalae</taxon>
        <taxon>rosids</taxon>
        <taxon>fabids</taxon>
        <taxon>Fabales</taxon>
        <taxon>Fabaceae</taxon>
        <taxon>Papilionoideae</taxon>
        <taxon>50 kb inversion clade</taxon>
        <taxon>genistoids sensu lato</taxon>
        <taxon>core genistoids</taxon>
        <taxon>Genisteae</taxon>
        <taxon>Lupinus</taxon>
    </lineage>
</organism>
<dbReference type="Pfam" id="PF03936">
    <property type="entry name" value="Terpene_synth_C"/>
    <property type="match status" value="1"/>
</dbReference>
<dbReference type="Pfam" id="PF01397">
    <property type="entry name" value="Terpene_synth"/>
    <property type="match status" value="1"/>
</dbReference>
<dbReference type="FunFam" id="1.50.10.130:FF:000001">
    <property type="entry name" value="Isoprene synthase, chloroplastic"/>
    <property type="match status" value="1"/>
</dbReference>
<dbReference type="GO" id="GO:0010333">
    <property type="term" value="F:terpene synthase activity"/>
    <property type="evidence" value="ECO:0007669"/>
    <property type="project" value="InterPro"/>
</dbReference>
<dbReference type="PANTHER" id="PTHR31225:SF244">
    <property type="entry name" value="1,8-CINEOLE SYNTHASE 1, CHLOROPLASTIC-RELATED"/>
    <property type="match status" value="1"/>
</dbReference>
<dbReference type="InterPro" id="IPR050148">
    <property type="entry name" value="Terpene_synthase-like"/>
</dbReference>
<evidence type="ECO:0000259" key="6">
    <source>
        <dbReference type="Pfam" id="PF03936"/>
    </source>
</evidence>
<feature type="domain" description="Terpene synthase metal-binding" evidence="6">
    <location>
        <begin position="284"/>
        <end position="522"/>
    </location>
</feature>
<dbReference type="InterPro" id="IPR001906">
    <property type="entry name" value="Terpene_synth_N"/>
</dbReference>
<name>A0AAV1XKL9_LUPLU</name>
<dbReference type="PANTHER" id="PTHR31225">
    <property type="entry name" value="OS04G0344100 PROTEIN-RELATED"/>
    <property type="match status" value="1"/>
</dbReference>
<dbReference type="GO" id="GO:0009611">
    <property type="term" value="P:response to wounding"/>
    <property type="evidence" value="ECO:0007669"/>
    <property type="project" value="UniProtKB-ARBA"/>
</dbReference>
<dbReference type="AlphaFoldDB" id="A0AAV1XKL9"/>
<keyword evidence="4" id="KW-0456">Lyase</keyword>
<dbReference type="SFLD" id="SFLDS00005">
    <property type="entry name" value="Isoprenoid_Synthase_Type_I"/>
    <property type="match status" value="1"/>
</dbReference>
<gene>
    <name evidence="7" type="ORF">LLUT_LOCUS22597</name>
</gene>
<dbReference type="InterPro" id="IPR008949">
    <property type="entry name" value="Isoprenoid_synthase_dom_sf"/>
</dbReference>
<dbReference type="InterPro" id="IPR008930">
    <property type="entry name" value="Terpenoid_cyclase/PrenylTrfase"/>
</dbReference>
<dbReference type="InterPro" id="IPR036965">
    <property type="entry name" value="Terpene_synth_N_sf"/>
</dbReference>
<keyword evidence="2" id="KW-0479">Metal-binding</keyword>
<dbReference type="SUPFAM" id="SSF48239">
    <property type="entry name" value="Terpenoid cyclases/Protein prenyltransferases"/>
    <property type="match status" value="1"/>
</dbReference>
<dbReference type="SFLD" id="SFLDG01019">
    <property type="entry name" value="Terpene_Cyclase_Like_1_C_Termi"/>
    <property type="match status" value="1"/>
</dbReference>
<dbReference type="InterPro" id="IPR034741">
    <property type="entry name" value="Terpene_cyclase-like_1_C"/>
</dbReference>
<evidence type="ECO:0000256" key="3">
    <source>
        <dbReference type="ARBA" id="ARBA00022842"/>
    </source>
</evidence>
<dbReference type="InterPro" id="IPR005630">
    <property type="entry name" value="Terpene_synthase_metal-bd"/>
</dbReference>
<comment type="caution">
    <text evidence="7">The sequence shown here is derived from an EMBL/GenBank/DDBJ whole genome shotgun (WGS) entry which is preliminary data.</text>
</comment>
<accession>A0AAV1XKL9</accession>